<dbReference type="EMBL" id="SMKA01000068">
    <property type="protein sequence ID" value="TDC28919.1"/>
    <property type="molecule type" value="Genomic_DNA"/>
</dbReference>
<dbReference type="PIRSF" id="PIRSF016184">
    <property type="entry name" value="PhzC_PhzF"/>
    <property type="match status" value="1"/>
</dbReference>
<dbReference type="AlphaFoldDB" id="A0A4R4Q262"/>
<dbReference type="GO" id="GO:0005737">
    <property type="term" value="C:cytoplasm"/>
    <property type="evidence" value="ECO:0007669"/>
    <property type="project" value="TreeGrafter"/>
</dbReference>
<evidence type="ECO:0000256" key="1">
    <source>
        <dbReference type="PIRSR" id="PIRSR016184-1"/>
    </source>
</evidence>
<gene>
    <name evidence="2" type="ORF">E1261_17120</name>
</gene>
<evidence type="ECO:0000313" key="2">
    <source>
        <dbReference type="EMBL" id="TDC28919.1"/>
    </source>
</evidence>
<dbReference type="InterPro" id="IPR003719">
    <property type="entry name" value="Phenazine_PhzF-like"/>
</dbReference>
<dbReference type="OrthoDB" id="9788221at2"/>
<feature type="active site" evidence="1">
    <location>
        <position position="47"/>
    </location>
</feature>
<reference evidence="2 3" key="1">
    <citation type="submission" date="2019-03" db="EMBL/GenBank/DDBJ databases">
        <title>Draft genome sequences of novel Actinobacteria.</title>
        <authorList>
            <person name="Sahin N."/>
            <person name="Ay H."/>
            <person name="Saygin H."/>
        </authorList>
    </citation>
    <scope>NUCLEOTIDE SEQUENCE [LARGE SCALE GENOMIC DNA]</scope>
    <source>
        <strain evidence="2 3">JCM 30547</strain>
    </source>
</reference>
<dbReference type="Gene3D" id="3.10.310.10">
    <property type="entry name" value="Diaminopimelate Epimerase, Chain A, domain 1"/>
    <property type="match status" value="2"/>
</dbReference>
<name>A0A4R4Q262_9ACTN</name>
<dbReference type="PANTHER" id="PTHR13774:SF32">
    <property type="entry name" value="ANTISENSE-ENHANCING SEQUENCE 1"/>
    <property type="match status" value="1"/>
</dbReference>
<dbReference type="Pfam" id="PF02567">
    <property type="entry name" value="PhzC-PhzF"/>
    <property type="match status" value="2"/>
</dbReference>
<sequence>MTAVPVDVVTVFTDPDGNFGNPLGIVAGHLVAPADRQALAAHLGYSETVYVDDATTGAVRIFTATGEMSFAGHPTVGVAWWLRSQGHAVPVLQTPAGEIPVTFDGDLVSVQADSSWGSTWDWTELATPADVVAADPASYSAGHTYLWSWQDKDAGVLRSRAFAPAMGITEDEATGSAATQLTALLDRDLHIVQGVGSHLYTTHLPPSHATVGGRVLREDSRITTL</sequence>
<dbReference type="SUPFAM" id="SSF54506">
    <property type="entry name" value="Diaminopimelate epimerase-like"/>
    <property type="match status" value="1"/>
</dbReference>
<dbReference type="GO" id="GO:0016853">
    <property type="term" value="F:isomerase activity"/>
    <property type="evidence" value="ECO:0007669"/>
    <property type="project" value="TreeGrafter"/>
</dbReference>
<dbReference type="RefSeq" id="WP_132407823.1">
    <property type="nucleotide sequence ID" value="NZ_SMKA01000068.1"/>
</dbReference>
<organism evidence="2 3">
    <name type="scientific">Kribbella albertanoniae</name>
    <dbReference type="NCBI Taxonomy" id="1266829"/>
    <lineage>
        <taxon>Bacteria</taxon>
        <taxon>Bacillati</taxon>
        <taxon>Actinomycetota</taxon>
        <taxon>Actinomycetes</taxon>
        <taxon>Propionibacteriales</taxon>
        <taxon>Kribbellaceae</taxon>
        <taxon>Kribbella</taxon>
    </lineage>
</organism>
<dbReference type="PANTHER" id="PTHR13774">
    <property type="entry name" value="PHENAZINE BIOSYNTHESIS PROTEIN"/>
    <property type="match status" value="1"/>
</dbReference>
<evidence type="ECO:0000313" key="3">
    <source>
        <dbReference type="Proteomes" id="UP000295075"/>
    </source>
</evidence>
<dbReference type="Proteomes" id="UP000295075">
    <property type="component" value="Unassembled WGS sequence"/>
</dbReference>
<keyword evidence="3" id="KW-1185">Reference proteome</keyword>
<comment type="caution">
    <text evidence="2">The sequence shown here is derived from an EMBL/GenBank/DDBJ whole genome shotgun (WGS) entry which is preliminary data.</text>
</comment>
<proteinExistence type="predicted"/>
<protein>
    <submittedName>
        <fullName evidence="2">PhzF family phenazine biosynthesis protein</fullName>
    </submittedName>
</protein>
<accession>A0A4R4Q262</accession>